<dbReference type="InParanoid" id="A0A1I2B2U1"/>
<accession>A0A1I2B2U1</accession>
<dbReference type="AlphaFoldDB" id="A0A1I2B2U1"/>
<evidence type="ECO:0000313" key="2">
    <source>
        <dbReference type="EMBL" id="SFE49583.1"/>
    </source>
</evidence>
<dbReference type="Pfam" id="PF13349">
    <property type="entry name" value="DUF4097"/>
    <property type="match status" value="1"/>
</dbReference>
<dbReference type="Proteomes" id="UP000181976">
    <property type="component" value="Unassembled WGS sequence"/>
</dbReference>
<feature type="domain" description="DUF4097" evidence="1">
    <location>
        <begin position="45"/>
        <end position="309"/>
    </location>
</feature>
<sequence length="352" mass="39527">MKAFRLTYILILGTLIFQNTLIYGQEQPYQSEHKEWIFSSKVYDGIELHNQHGNVTINAHDNDTLQVKVSLIVKTKNQTLAQEVFDQINISSTETEGKVYFRTSFADNFYSNFPFEINYEIFIPSGQQQVIVNNQFGDITLNAPVPTFEPTLRYGRLVQNKLATIDTINGDLAFSNAQLIDAASCNLKLDNANVNIQRVDNGLFSGQFFQLNINKINRADIKGNTSRLNISESGQITIKSNFCFATIGKIQEKGQIEISNGFLIIENVSHQLKELSIANNGTPITLTLPESLSYTIQGEITNGDFFHFAQQALRIISDQEKTFFSGTFNENGQPASIVVFNKNAGINIKELK</sequence>
<protein>
    <submittedName>
        <fullName evidence="2">Putative adhesin</fullName>
    </submittedName>
</protein>
<organism evidence="2 3">
    <name type="scientific">Thermophagus xiamenensis</name>
    <dbReference type="NCBI Taxonomy" id="385682"/>
    <lineage>
        <taxon>Bacteria</taxon>
        <taxon>Pseudomonadati</taxon>
        <taxon>Bacteroidota</taxon>
        <taxon>Bacteroidia</taxon>
        <taxon>Marinilabiliales</taxon>
        <taxon>Marinilabiliaceae</taxon>
        <taxon>Thermophagus</taxon>
    </lineage>
</organism>
<evidence type="ECO:0000259" key="1">
    <source>
        <dbReference type="Pfam" id="PF13349"/>
    </source>
</evidence>
<dbReference type="eggNOG" id="COG3595">
    <property type="taxonomic scope" value="Bacteria"/>
</dbReference>
<keyword evidence="3" id="KW-1185">Reference proteome</keyword>
<reference evidence="2 3" key="1">
    <citation type="submission" date="2016-10" db="EMBL/GenBank/DDBJ databases">
        <authorList>
            <person name="de Groot N.N."/>
        </authorList>
    </citation>
    <scope>NUCLEOTIDE SEQUENCE [LARGE SCALE GENOMIC DNA]</scope>
    <source>
        <strain evidence="2 3">DSM 19012</strain>
    </source>
</reference>
<name>A0A1I2B2U1_9BACT</name>
<evidence type="ECO:0000313" key="3">
    <source>
        <dbReference type="Proteomes" id="UP000181976"/>
    </source>
</evidence>
<dbReference type="InterPro" id="IPR025164">
    <property type="entry name" value="Toastrack_DUF4097"/>
</dbReference>
<proteinExistence type="predicted"/>
<dbReference type="EMBL" id="FONA01000012">
    <property type="protein sequence ID" value="SFE49583.1"/>
    <property type="molecule type" value="Genomic_DNA"/>
</dbReference>
<dbReference type="STRING" id="385682.SAMN05444380_11259"/>
<gene>
    <name evidence="2" type="ORF">SAMN05444380_11259</name>
</gene>